<evidence type="ECO:0000256" key="1">
    <source>
        <dbReference type="ARBA" id="ARBA00004191"/>
    </source>
</evidence>
<dbReference type="AlphaFoldDB" id="A0A1M2VHI2"/>
<evidence type="ECO:0000256" key="3">
    <source>
        <dbReference type="ARBA" id="ARBA00022512"/>
    </source>
</evidence>
<dbReference type="STRING" id="154538.A0A1M2VHI2"/>
<dbReference type="InterPro" id="IPR001338">
    <property type="entry name" value="Class_I_Hydrophobin"/>
</dbReference>
<gene>
    <name evidence="7" type="ORF">TRAPUB_2080</name>
</gene>
<organism evidence="7 8">
    <name type="scientific">Trametes pubescens</name>
    <name type="common">White-rot fungus</name>
    <dbReference type="NCBI Taxonomy" id="154538"/>
    <lineage>
        <taxon>Eukaryota</taxon>
        <taxon>Fungi</taxon>
        <taxon>Dikarya</taxon>
        <taxon>Basidiomycota</taxon>
        <taxon>Agaricomycotina</taxon>
        <taxon>Agaricomycetes</taxon>
        <taxon>Polyporales</taxon>
        <taxon>Polyporaceae</taxon>
        <taxon>Trametes</taxon>
    </lineage>
</organism>
<keyword evidence="3 6" id="KW-0134">Cell wall</keyword>
<comment type="similarity">
    <text evidence="2 6">Belongs to the fungal hydrophobin family.</text>
</comment>
<proteinExistence type="inferred from homology"/>
<evidence type="ECO:0000313" key="7">
    <source>
        <dbReference type="EMBL" id="OJT07049.1"/>
    </source>
</evidence>
<dbReference type="Proteomes" id="UP000184267">
    <property type="component" value="Unassembled WGS sequence"/>
</dbReference>
<name>A0A1M2VHI2_TRAPU</name>
<keyword evidence="5 6" id="KW-1015">Disulfide bond</keyword>
<comment type="subcellular location">
    <subcellularLocation>
        <location evidence="1 6">Secreted</location>
        <location evidence="1 6">Cell wall</location>
    </subcellularLocation>
</comment>
<evidence type="ECO:0000256" key="4">
    <source>
        <dbReference type="ARBA" id="ARBA00022525"/>
    </source>
</evidence>
<evidence type="ECO:0000256" key="6">
    <source>
        <dbReference type="RuleBase" id="RU365009"/>
    </source>
</evidence>
<sequence>MHMTAPVAASLVALAAATSVGATAITPRGPCGANNISVQCCNKVQSAQKATSALLRAVLGITLQNTNVLMGLDCVPISPAEYQNGKCSGYVETVCCENSSNGGIVSMGCFPLTL</sequence>
<evidence type="ECO:0000313" key="8">
    <source>
        <dbReference type="Proteomes" id="UP000184267"/>
    </source>
</evidence>
<dbReference type="SMART" id="SM00075">
    <property type="entry name" value="HYDRO"/>
    <property type="match status" value="1"/>
</dbReference>
<dbReference type="OrthoDB" id="4225815at2759"/>
<keyword evidence="8" id="KW-1185">Reference proteome</keyword>
<feature type="chain" id="PRO_5013985278" description="Hydrophobin" evidence="6">
    <location>
        <begin position="18"/>
        <end position="114"/>
    </location>
</feature>
<evidence type="ECO:0000256" key="5">
    <source>
        <dbReference type="ARBA" id="ARBA00023157"/>
    </source>
</evidence>
<dbReference type="Pfam" id="PF01185">
    <property type="entry name" value="Hydrophobin"/>
    <property type="match status" value="1"/>
</dbReference>
<feature type="signal peptide" evidence="6">
    <location>
        <begin position="1"/>
        <end position="17"/>
    </location>
</feature>
<accession>A0A1M2VHI2</accession>
<dbReference type="EMBL" id="MNAD01001225">
    <property type="protein sequence ID" value="OJT07049.1"/>
    <property type="molecule type" value="Genomic_DNA"/>
</dbReference>
<protein>
    <recommendedName>
        <fullName evidence="6">Hydrophobin</fullName>
    </recommendedName>
</protein>
<dbReference type="GO" id="GO:0009277">
    <property type="term" value="C:fungal-type cell wall"/>
    <property type="evidence" value="ECO:0007669"/>
    <property type="project" value="InterPro"/>
</dbReference>
<dbReference type="CDD" id="cd23507">
    <property type="entry name" value="hydrophobin_I"/>
    <property type="match status" value="1"/>
</dbReference>
<keyword evidence="6" id="KW-0732">Signal</keyword>
<evidence type="ECO:0000256" key="2">
    <source>
        <dbReference type="ARBA" id="ARBA00010446"/>
    </source>
</evidence>
<keyword evidence="4 6" id="KW-0964">Secreted</keyword>
<comment type="caution">
    <text evidence="7">The sequence shown here is derived from an EMBL/GenBank/DDBJ whole genome shotgun (WGS) entry which is preliminary data.</text>
</comment>
<reference evidence="7 8" key="1">
    <citation type="submission" date="2016-10" db="EMBL/GenBank/DDBJ databases">
        <title>Genome sequence of the basidiomycete white-rot fungus Trametes pubescens.</title>
        <authorList>
            <person name="Makela M.R."/>
            <person name="Granchi Z."/>
            <person name="Peng M."/>
            <person name="De Vries R.P."/>
            <person name="Grigoriev I."/>
            <person name="Riley R."/>
            <person name="Hilden K."/>
        </authorList>
    </citation>
    <scope>NUCLEOTIDE SEQUENCE [LARGE SCALE GENOMIC DNA]</scope>
    <source>
        <strain evidence="7 8">FBCC735</strain>
    </source>
</reference>
<dbReference type="GO" id="GO:0005199">
    <property type="term" value="F:structural constituent of cell wall"/>
    <property type="evidence" value="ECO:0007669"/>
    <property type="project" value="InterPro"/>
</dbReference>